<dbReference type="SUPFAM" id="SSF54171">
    <property type="entry name" value="DNA-binding domain"/>
    <property type="match status" value="1"/>
</dbReference>
<dbReference type="SMART" id="SM00391">
    <property type="entry name" value="MBD"/>
    <property type="match status" value="1"/>
</dbReference>
<feature type="compositionally biased region" description="Basic residues" evidence="1">
    <location>
        <begin position="1777"/>
        <end position="1789"/>
    </location>
</feature>
<feature type="region of interest" description="Disordered" evidence="1">
    <location>
        <begin position="1763"/>
        <end position="1789"/>
    </location>
</feature>
<gene>
    <name evidence="3" type="ORF">PLEPLA_LOCUS34602</name>
</gene>
<feature type="region of interest" description="Disordered" evidence="1">
    <location>
        <begin position="1584"/>
        <end position="1609"/>
    </location>
</feature>
<feature type="region of interest" description="Disordered" evidence="1">
    <location>
        <begin position="787"/>
        <end position="819"/>
    </location>
</feature>
<feature type="compositionally biased region" description="Polar residues" evidence="1">
    <location>
        <begin position="838"/>
        <end position="849"/>
    </location>
</feature>
<dbReference type="EMBL" id="CADEAL010003929">
    <property type="protein sequence ID" value="CAB1446890.1"/>
    <property type="molecule type" value="Genomic_DNA"/>
</dbReference>
<feature type="compositionally biased region" description="Gly residues" evidence="1">
    <location>
        <begin position="1"/>
        <end position="11"/>
    </location>
</feature>
<dbReference type="GO" id="GO:0003682">
    <property type="term" value="F:chromatin binding"/>
    <property type="evidence" value="ECO:0007669"/>
    <property type="project" value="TreeGrafter"/>
</dbReference>
<keyword evidence="4" id="KW-1185">Reference proteome</keyword>
<feature type="compositionally biased region" description="Polar residues" evidence="1">
    <location>
        <begin position="427"/>
        <end position="450"/>
    </location>
</feature>
<feature type="compositionally biased region" description="Low complexity" evidence="1">
    <location>
        <begin position="370"/>
        <end position="383"/>
    </location>
</feature>
<feature type="region of interest" description="Disordered" evidence="1">
    <location>
        <begin position="1"/>
        <end position="28"/>
    </location>
</feature>
<evidence type="ECO:0000313" key="3">
    <source>
        <dbReference type="EMBL" id="CAB1446890.1"/>
    </source>
</evidence>
<organism evidence="3 4">
    <name type="scientific">Pleuronectes platessa</name>
    <name type="common">European plaice</name>
    <dbReference type="NCBI Taxonomy" id="8262"/>
    <lineage>
        <taxon>Eukaryota</taxon>
        <taxon>Metazoa</taxon>
        <taxon>Chordata</taxon>
        <taxon>Craniata</taxon>
        <taxon>Vertebrata</taxon>
        <taxon>Euteleostomi</taxon>
        <taxon>Actinopterygii</taxon>
        <taxon>Neopterygii</taxon>
        <taxon>Teleostei</taxon>
        <taxon>Neoteleostei</taxon>
        <taxon>Acanthomorphata</taxon>
        <taxon>Carangaria</taxon>
        <taxon>Pleuronectiformes</taxon>
        <taxon>Pleuronectoidei</taxon>
        <taxon>Pleuronectidae</taxon>
        <taxon>Pleuronectes</taxon>
    </lineage>
</organism>
<dbReference type="GO" id="GO:0005634">
    <property type="term" value="C:nucleus"/>
    <property type="evidence" value="ECO:0007669"/>
    <property type="project" value="TreeGrafter"/>
</dbReference>
<evidence type="ECO:0000313" key="4">
    <source>
        <dbReference type="Proteomes" id="UP001153269"/>
    </source>
</evidence>
<dbReference type="InterPro" id="IPR016177">
    <property type="entry name" value="DNA-bd_dom_sf"/>
</dbReference>
<dbReference type="InterPro" id="IPR001739">
    <property type="entry name" value="Methyl_CpG_DNA-bd"/>
</dbReference>
<feature type="region of interest" description="Disordered" evidence="1">
    <location>
        <begin position="61"/>
        <end position="101"/>
    </location>
</feature>
<reference evidence="3" key="1">
    <citation type="submission" date="2020-03" db="EMBL/GenBank/DDBJ databases">
        <authorList>
            <person name="Weist P."/>
        </authorList>
    </citation>
    <scope>NUCLEOTIDE SEQUENCE</scope>
</reference>
<feature type="region of interest" description="Disordered" evidence="1">
    <location>
        <begin position="636"/>
        <end position="665"/>
    </location>
</feature>
<dbReference type="PANTHER" id="PTHR16112">
    <property type="entry name" value="METHYL-CPG BINDING PROTEIN, DROSOPHILA"/>
    <property type="match status" value="1"/>
</dbReference>
<dbReference type="Pfam" id="PF01429">
    <property type="entry name" value="MBD"/>
    <property type="match status" value="1"/>
</dbReference>
<proteinExistence type="predicted"/>
<feature type="compositionally biased region" description="Polar residues" evidence="1">
    <location>
        <begin position="89"/>
        <end position="98"/>
    </location>
</feature>
<evidence type="ECO:0000256" key="1">
    <source>
        <dbReference type="SAM" id="MobiDB-lite"/>
    </source>
</evidence>
<feature type="compositionally biased region" description="Polar residues" evidence="1">
    <location>
        <begin position="636"/>
        <end position="663"/>
    </location>
</feature>
<feature type="region of interest" description="Disordered" evidence="1">
    <location>
        <begin position="1475"/>
        <end position="1537"/>
    </location>
</feature>
<feature type="compositionally biased region" description="Low complexity" evidence="1">
    <location>
        <begin position="328"/>
        <end position="348"/>
    </location>
</feature>
<feature type="compositionally biased region" description="Low complexity" evidence="1">
    <location>
        <begin position="800"/>
        <end position="816"/>
    </location>
</feature>
<feature type="compositionally biased region" description="Low complexity" evidence="1">
    <location>
        <begin position="982"/>
        <end position="993"/>
    </location>
</feature>
<feature type="compositionally biased region" description="Polar residues" evidence="1">
    <location>
        <begin position="283"/>
        <end position="297"/>
    </location>
</feature>
<dbReference type="PANTHER" id="PTHR16112:SF17">
    <property type="entry name" value="METHYL-CPG-BINDING DOMAIN PROTEIN 6"/>
    <property type="match status" value="1"/>
</dbReference>
<dbReference type="PROSITE" id="PS50982">
    <property type="entry name" value="MBD"/>
    <property type="match status" value="1"/>
</dbReference>
<dbReference type="Proteomes" id="UP001153269">
    <property type="component" value="Unassembled WGS sequence"/>
</dbReference>
<feature type="compositionally biased region" description="Low complexity" evidence="1">
    <location>
        <begin position="511"/>
        <end position="533"/>
    </location>
</feature>
<feature type="region of interest" description="Disordered" evidence="1">
    <location>
        <begin position="1625"/>
        <end position="1646"/>
    </location>
</feature>
<sequence>MGGSWEPGGGRVAEQQQQRERSGTSSSLVGTLHHQALHLHPSPYSDVSRTNTSAGVILHSEEQPGESPGIESGFTGSLCASHPPACTPDSGSPSQNRSWLPKDDTVLAHGSYEMMGGSETVSGDKDGVHATAIHVPIGWQRRVEGWQVIYVSPSGTALSSLDEVKTYLSTDGTCKCGLECPLIIHKVFNFTVGVKVKQHSQPLGKTEQDMTKLCNHRRKVVAMAALCRSMQASQLPFNNLHHAEVSSRVDSRDLNGILVEREEEDRSLYHPKLHPSPARPHNNFHSNPCASPKSSHQFIYPYNGSNNILHTGTNPHHPLDTLRRLHHPPSLLAPSTSSSTSTFPSYSAAQRSTRTPTPQNVSQGQRTPKTPETPSSPLLGSLSSPPPSSPKTLGGVGRGGQTNASHPHGVISGGSTPSPSPSHSPSFHNINCVSPHQRTRHPSASPSPISEQGGGTTAAAVEGGGQMGSNLSQRRRSTSSSPLSPLPGGSPNPSPHFPRYKLEDILEQFKNSGNSSTNNHHLLNPNNPSLLTNQSGSNLHACSSKPSKSILSQTSSSGPPGFGLNSAGPSSLPLGAFLNHHSHQSKMPHPASFPASSLLSAAAKAQVANQITQGQSSNVASNAGSLNSSLDILKEAQQQQSSKVTNSTLHNSHPPSSTASRSPHPSLAAASAILFPPCHSLAQSLASSLPHLPPTAERNASHRKRQRRSQTVLSMLRDTQQLANGPQAMSPGEAASATVINLSSSSSPSSLHSSSSTSTVQNQNAVMDTHHRHLLPGQITRLPVPRQTAHLPRPPRQNEPLDFTTGLTPTPLGLDPPTQPLSALLHLLSVQNAQTTTTVSNSASAQPGSMSIEGVGHTNRQSPRLSPTSPAHHSNIRHSQSPSQSNDTTSLPLSPPPTSPQFRSAQSHSYPPSTKSSPLQRHFLSSTLLPNSNVALPNSNSPSLRTCPTPSDKTQPTESHIPTTDSVSQAPLQEASPGGTMGMEMGSSTTSTSVDLTHSHGCVSMAISTSPKPLDLSNHVLALLAASSTAPQGEGSSSDRTTDVEMSFQGNRATGQEEPGCADPKVPTVTKPPAAVSPGLAISTPLGDNNNPHTPSAMADSTSTLPLAEAFPFMNQEQLLQLLSSTGGLPSLLDPTVLASLPLGGMWLGGQHAQMPPANATLQTPEQHQLLIQQQQERQQQHQDQQQKQQQLNNPLFPLLPLLSGTQGELPLNLLGLLNPLPPPGSTPTTGQEADFGLTEKSNLQALLMASLLLGQQQAPLIPLSGLGHLSQVSLEVPLQHPQQIPTTLEGLTLDKVSGLLDPSTLLGPGLLEVAQGLLPIPPGAEGLIQALQSLLLPAALPPSPAAFLPLSPALLSAALSSAELHPPPHTQLAPAQLSQHTQPQVSTDAGVDTLIPLSLQGKDNSILQQLLPTLLNSAVLGDLSGIAGLHNMIGAGSILLPSVQTSALGMPLLQGPDGAINLLNNIQLNLASHSEGEKPVSMQERQSPAPQEDIPANQIAPDMVHRPAPAPPSAPTLAHGPTPAPQRESEGRPVIDPYTSFMDTIYTSFLQVSAKEQEDGAHLGPSDPTSPFCALPPVSFPVEHHTPSTPVPTLPQASAPVSLSPRRACSLRNPDLSRLSLEAAAHSPAQGTPKPSEDGSTSPLHRKPVIVEGHTHPEPPMPPIYLEEAKTDCHGPAAAVCPFVEAGGDRQGRIPHSGYLSPMDGCSVRPGEETAGTLLHTEQGRDQAGTVGGARRGRKRKQTLQNVLEDFRDMDATALEETKATTALLKPERSVRGRRRRGTRSQRQ</sequence>
<evidence type="ECO:0000259" key="2">
    <source>
        <dbReference type="PROSITE" id="PS50982"/>
    </source>
</evidence>
<feature type="compositionally biased region" description="Polar residues" evidence="1">
    <location>
        <begin position="534"/>
        <end position="558"/>
    </location>
</feature>
<feature type="compositionally biased region" description="Polar residues" evidence="1">
    <location>
        <begin position="901"/>
        <end position="971"/>
    </location>
</feature>
<protein>
    <recommendedName>
        <fullName evidence="2">MBD domain-containing protein</fullName>
    </recommendedName>
</protein>
<feature type="compositionally biased region" description="Low complexity" evidence="1">
    <location>
        <begin position="413"/>
        <end position="426"/>
    </location>
</feature>
<dbReference type="GO" id="GO:0010369">
    <property type="term" value="C:chromocenter"/>
    <property type="evidence" value="ECO:0007669"/>
    <property type="project" value="TreeGrafter"/>
</dbReference>
<feature type="compositionally biased region" description="Pro residues" evidence="1">
    <location>
        <begin position="484"/>
        <end position="496"/>
    </location>
</feature>
<feature type="region of interest" description="Disordered" evidence="1">
    <location>
        <begin position="838"/>
        <end position="994"/>
    </location>
</feature>
<feature type="compositionally biased region" description="Gly residues" evidence="1">
    <location>
        <begin position="452"/>
        <end position="467"/>
    </location>
</feature>
<feature type="region of interest" description="Disordered" evidence="1">
    <location>
        <begin position="309"/>
        <end position="567"/>
    </location>
</feature>
<comment type="caution">
    <text evidence="3">The sequence shown here is derived from an EMBL/GenBank/DDBJ whole genome shotgun (WGS) entry which is preliminary data.</text>
</comment>
<dbReference type="GO" id="GO:0003677">
    <property type="term" value="F:DNA binding"/>
    <property type="evidence" value="ECO:0007669"/>
    <property type="project" value="InterPro"/>
</dbReference>
<feature type="compositionally biased region" description="Polar residues" evidence="1">
    <location>
        <begin position="349"/>
        <end position="368"/>
    </location>
</feature>
<feature type="compositionally biased region" description="Polar residues" evidence="1">
    <location>
        <begin position="1377"/>
        <end position="1386"/>
    </location>
</feature>
<feature type="compositionally biased region" description="Polar residues" evidence="1">
    <location>
        <begin position="858"/>
        <end position="887"/>
    </location>
</feature>
<feature type="region of interest" description="Disordered" evidence="1">
    <location>
        <begin position="263"/>
        <end position="297"/>
    </location>
</feature>
<name>A0A9N7VCA3_PLEPL</name>
<accession>A0A9N7VCA3</accession>
<feature type="domain" description="MBD" evidence="2">
    <location>
        <begin position="125"/>
        <end position="195"/>
    </location>
</feature>
<feature type="region of interest" description="Disordered" evidence="1">
    <location>
        <begin position="689"/>
        <end position="710"/>
    </location>
</feature>
<feature type="region of interest" description="Disordered" evidence="1">
    <location>
        <begin position="1366"/>
        <end position="1386"/>
    </location>
</feature>